<feature type="domain" description="Secretion system C-terminal sorting" evidence="1">
    <location>
        <begin position="505"/>
        <end position="570"/>
    </location>
</feature>
<dbReference type="EMBL" id="VTWU01000004">
    <property type="protein sequence ID" value="KAA9332106.1"/>
    <property type="molecule type" value="Genomic_DNA"/>
</dbReference>
<name>A0A7L4ZXL5_9BACT</name>
<evidence type="ECO:0000313" key="3">
    <source>
        <dbReference type="Proteomes" id="UP000326380"/>
    </source>
</evidence>
<gene>
    <name evidence="2" type="ORF">F0P96_11500</name>
</gene>
<keyword evidence="3" id="KW-1185">Reference proteome</keyword>
<dbReference type="InterPro" id="IPR026444">
    <property type="entry name" value="Secre_tail"/>
</dbReference>
<dbReference type="PANTHER" id="PTHR35580">
    <property type="entry name" value="CELL SURFACE GLYCOPROTEIN (S-LAYER PROTEIN)-LIKE PROTEIN"/>
    <property type="match status" value="1"/>
</dbReference>
<dbReference type="NCBIfam" id="TIGR04183">
    <property type="entry name" value="Por_Secre_tail"/>
    <property type="match status" value="1"/>
</dbReference>
<evidence type="ECO:0000313" key="2">
    <source>
        <dbReference type="EMBL" id="KAA9332106.1"/>
    </source>
</evidence>
<dbReference type="InterPro" id="IPR052918">
    <property type="entry name" value="Motility_Chemotaxis_Reg"/>
</dbReference>
<dbReference type="Proteomes" id="UP000326380">
    <property type="component" value="Unassembled WGS sequence"/>
</dbReference>
<dbReference type="Pfam" id="PF18962">
    <property type="entry name" value="Por_Secre_tail"/>
    <property type="match status" value="1"/>
</dbReference>
<reference evidence="2 3" key="1">
    <citation type="submission" date="2019-09" db="EMBL/GenBank/DDBJ databases">
        <title>Genome sequence of Hymenobacter sp. M3.</title>
        <authorList>
            <person name="Srinivasan S."/>
        </authorList>
    </citation>
    <scope>NUCLEOTIDE SEQUENCE [LARGE SCALE GENOMIC DNA]</scope>
    <source>
        <strain evidence="2 3">M3</strain>
    </source>
</reference>
<comment type="caution">
    <text evidence="2">The sequence shown here is derived from an EMBL/GenBank/DDBJ whole genome shotgun (WGS) entry which is preliminary data.</text>
</comment>
<dbReference type="PANTHER" id="PTHR35580:SF1">
    <property type="entry name" value="PHYTASE-LIKE DOMAIN-CONTAINING PROTEIN"/>
    <property type="match status" value="1"/>
</dbReference>
<proteinExistence type="predicted"/>
<dbReference type="RefSeq" id="WP_151079035.1">
    <property type="nucleotide sequence ID" value="NZ_CP047647.1"/>
</dbReference>
<dbReference type="AlphaFoldDB" id="A0A7L4ZXL5"/>
<evidence type="ECO:0000259" key="1">
    <source>
        <dbReference type="Pfam" id="PF18962"/>
    </source>
</evidence>
<accession>A0A7L4ZXL5</accession>
<protein>
    <submittedName>
        <fullName evidence="2">T9SS type A sorting domain-containing protein</fullName>
    </submittedName>
</protein>
<organism evidence="2 3">
    <name type="scientific">Hymenobacter busanensis</name>
    <dbReference type="NCBI Taxonomy" id="2607656"/>
    <lineage>
        <taxon>Bacteria</taxon>
        <taxon>Pseudomonadati</taxon>
        <taxon>Bacteroidota</taxon>
        <taxon>Cytophagia</taxon>
        <taxon>Cytophagales</taxon>
        <taxon>Hymenobacteraceae</taxon>
        <taxon>Hymenobacter</taxon>
    </lineage>
</organism>
<sequence>MITALRAIHLRTRWACIVVLALGLQQAPAALAQAPGWQGAAAIGNSANGVSANGITAMATDAAGNVYVTGVIYDQALFNNTVITSDADGSGFVAKWSPITRRFVWAFQFGAGQGEVLPLALVVRGADVFVAGGFTVTGLNWGNTFVSNSSWGGRDGFVAKFTDLGSSVSYGWLRKAGGTGYDVIEGLAVSGNNVYATGTFSATAAFGSTSLVSLGTRDGFVAKLNDAGGGSFDWVQRLGGAGVDEAHKVAAAGSSVYVTAHTTGSLTLGSTTVTSAGGTDGLVAKLTDAGSTGSFEWVQSLRGVGNETVWDVAVDGAAVYVAGSFTGAAATFGGVTLGSAGGLDGVVARLTDAGSNSSVVWALRMGGPLDDEPQALAVLGGKAYVTGYFNSGSTGAGGPVAAFGSTQLSSVGGSDAFVTRVTDTGLAGRIDWAQAAGSSDDDFGNAVVLNGTTACVGGYFTGARFTVGATNFTNLHTGSATSFVASLTDLALPTRSMAPRADMVLYPNPARGTATVHVPASGAPKASLTLLDARGQVARTQSAVPGSDILLDLAGLPAGVYALRVQVGAAVYLKPLAVE</sequence>